<dbReference type="NCBIfam" id="NF002436">
    <property type="entry name" value="PRK01584.1"/>
    <property type="match status" value="1"/>
</dbReference>
<dbReference type="Gene3D" id="3.30.930.10">
    <property type="entry name" value="Bira Bifunctional Protein, Domain 2"/>
    <property type="match status" value="1"/>
</dbReference>
<comment type="caution">
    <text evidence="12">The sequence shown here is derived from an EMBL/GenBank/DDBJ whole genome shotgun (WGS) entry which is preliminary data.</text>
</comment>
<sequence length="633" mass="71648">MTSHELREKYLKFFQARGHKVIPSAPLIPEGDSSTLFIGSGMQPLVPYLLGEKHPDGTKLVNSQKSFRAEDIEEVGDNRHTTFFEMLGNWSLGDYWKKDQLAWFFEFLTNKETGVGLPADRLYVSVFVGDPENNIPRDEESPAIWQNLFETGGIPAPIVELITEEKGSEEGMQEGRIFYYGAKKNWWSRTGVPANMPVGEPGGPDSEVFYDFGTPHDPKFGKNCHPNCDCGRFLEIGNSVFMEYVKTERGFEKLKQQNVDFGGGLERLAAASNNDPDIFEVDVLKGVFDALRKNYSWDYGSVEIDQKSRMRIVADHVRAAVFMIGDGVLPSNKERGYVLRRLLRRSIFNAYKFAPGFSNLYPLVRVVTDIYNDAYPELSQQTKKIQEVFEAEEMKFMETLERGEKEIEKRIKEHNGLSGKDAFDLFQTFGYPLELTKEVAESRGYLHIGLLQGFEVELEKYKEKHRKLSQTASSGMFKGGLVDHEPQTIKHHTAHHLLLAALRQVLGSHVLQRGSNVSSERLRIDFSHPEKMTKEQLEQAEKIVNQKISENLEVKREEMPKAEAEKSGALAEFGAKYGEVVSVYSIYNKDGSVFSREFCGGPHVAHTGELGQFKIKKEEAVSAGVRRIKATTI</sequence>
<keyword evidence="9" id="KW-0030">Aminoacyl-tRNA synthetase</keyword>
<evidence type="ECO:0000256" key="3">
    <source>
        <dbReference type="ARBA" id="ARBA00022555"/>
    </source>
</evidence>
<evidence type="ECO:0000259" key="11">
    <source>
        <dbReference type="PROSITE" id="PS50860"/>
    </source>
</evidence>
<dbReference type="InterPro" id="IPR050058">
    <property type="entry name" value="Ala-tRNA_ligase"/>
</dbReference>
<evidence type="ECO:0000256" key="7">
    <source>
        <dbReference type="ARBA" id="ARBA00022884"/>
    </source>
</evidence>
<dbReference type="CDD" id="cd00673">
    <property type="entry name" value="AlaRS_core"/>
    <property type="match status" value="1"/>
</dbReference>
<dbReference type="Proteomes" id="UP000178892">
    <property type="component" value="Unassembled WGS sequence"/>
</dbReference>
<protein>
    <recommendedName>
        <fullName evidence="2">alanine--tRNA ligase</fullName>
        <ecNumber evidence="2">6.1.1.7</ecNumber>
    </recommendedName>
</protein>
<dbReference type="GO" id="GO:0000049">
    <property type="term" value="F:tRNA binding"/>
    <property type="evidence" value="ECO:0007669"/>
    <property type="project" value="UniProtKB-KW"/>
</dbReference>
<organism evidence="12 13">
    <name type="scientific">Candidatus Doudnabacteria bacterium RIFCSPHIGHO2_01_FULL_46_24</name>
    <dbReference type="NCBI Taxonomy" id="1817825"/>
    <lineage>
        <taxon>Bacteria</taxon>
        <taxon>Candidatus Doudnaibacteriota</taxon>
    </lineage>
</organism>
<evidence type="ECO:0000256" key="1">
    <source>
        <dbReference type="ARBA" id="ARBA00008226"/>
    </source>
</evidence>
<dbReference type="EC" id="6.1.1.7" evidence="2"/>
<dbReference type="PROSITE" id="PS50860">
    <property type="entry name" value="AA_TRNA_LIGASE_II_ALA"/>
    <property type="match status" value="1"/>
</dbReference>
<keyword evidence="6" id="KW-0067">ATP-binding</keyword>
<dbReference type="InterPro" id="IPR018162">
    <property type="entry name" value="Ala-tRNA-ligase_IIc_anticod-bd"/>
</dbReference>
<evidence type="ECO:0000256" key="6">
    <source>
        <dbReference type="ARBA" id="ARBA00022840"/>
    </source>
</evidence>
<feature type="coiled-coil region" evidence="10">
    <location>
        <begin position="537"/>
        <end position="565"/>
    </location>
</feature>
<dbReference type="SUPFAM" id="SSF55681">
    <property type="entry name" value="Class II aaRS and biotin synthetases"/>
    <property type="match status" value="1"/>
</dbReference>
<dbReference type="SMART" id="SM00863">
    <property type="entry name" value="tRNA_SAD"/>
    <property type="match status" value="1"/>
</dbReference>
<dbReference type="SUPFAM" id="SSF101353">
    <property type="entry name" value="Putative anticodon-binding domain of alanyl-tRNA synthetase (AlaRS)"/>
    <property type="match status" value="1"/>
</dbReference>
<dbReference type="InterPro" id="IPR012947">
    <property type="entry name" value="tRNA_SAD"/>
</dbReference>
<accession>A0A1F5NU44</accession>
<evidence type="ECO:0000256" key="4">
    <source>
        <dbReference type="ARBA" id="ARBA00022598"/>
    </source>
</evidence>
<evidence type="ECO:0000256" key="9">
    <source>
        <dbReference type="ARBA" id="ARBA00023146"/>
    </source>
</evidence>
<evidence type="ECO:0000256" key="8">
    <source>
        <dbReference type="ARBA" id="ARBA00022917"/>
    </source>
</evidence>
<dbReference type="PANTHER" id="PTHR11777">
    <property type="entry name" value="ALANYL-TRNA SYNTHETASE"/>
    <property type="match status" value="1"/>
</dbReference>
<evidence type="ECO:0000313" key="12">
    <source>
        <dbReference type="EMBL" id="OGE81187.1"/>
    </source>
</evidence>
<dbReference type="Gene3D" id="3.30.980.10">
    <property type="entry name" value="Threonyl-trna Synthetase, Chain A, domain 2"/>
    <property type="match status" value="1"/>
</dbReference>
<name>A0A1F5NU44_9BACT</name>
<evidence type="ECO:0000313" key="13">
    <source>
        <dbReference type="Proteomes" id="UP000178892"/>
    </source>
</evidence>
<reference evidence="12 13" key="1">
    <citation type="journal article" date="2016" name="Nat. Commun.">
        <title>Thousands of microbial genomes shed light on interconnected biogeochemical processes in an aquifer system.</title>
        <authorList>
            <person name="Anantharaman K."/>
            <person name="Brown C.T."/>
            <person name="Hug L.A."/>
            <person name="Sharon I."/>
            <person name="Castelle C.J."/>
            <person name="Probst A.J."/>
            <person name="Thomas B.C."/>
            <person name="Singh A."/>
            <person name="Wilkins M.J."/>
            <person name="Karaoz U."/>
            <person name="Brodie E.L."/>
            <person name="Williams K.H."/>
            <person name="Hubbard S.S."/>
            <person name="Banfield J.F."/>
        </authorList>
    </citation>
    <scope>NUCLEOTIDE SEQUENCE [LARGE SCALE GENOMIC DNA]</scope>
</reference>
<feature type="domain" description="Alanyl-transfer RNA synthetases family profile" evidence="11">
    <location>
        <begin position="1"/>
        <end position="633"/>
    </location>
</feature>
<keyword evidence="8" id="KW-0648">Protein biosynthesis</keyword>
<evidence type="ECO:0000256" key="5">
    <source>
        <dbReference type="ARBA" id="ARBA00022741"/>
    </source>
</evidence>
<keyword evidence="4" id="KW-0436">Ligase</keyword>
<comment type="similarity">
    <text evidence="1">Belongs to the class-II aminoacyl-tRNA synthetase family.</text>
</comment>
<dbReference type="InterPro" id="IPR018163">
    <property type="entry name" value="Thr/Ala-tRNA-synth_IIc_edit"/>
</dbReference>
<dbReference type="InterPro" id="IPR018164">
    <property type="entry name" value="Ala-tRNA-synth_IIc_N"/>
</dbReference>
<dbReference type="AlphaFoldDB" id="A0A1F5NU44"/>
<gene>
    <name evidence="12" type="ORF">A2720_01460</name>
</gene>
<evidence type="ECO:0000256" key="2">
    <source>
        <dbReference type="ARBA" id="ARBA00013168"/>
    </source>
</evidence>
<dbReference type="FunFam" id="3.30.980.10:FF:000004">
    <property type="entry name" value="Alanine--tRNA ligase, cytoplasmic"/>
    <property type="match status" value="1"/>
</dbReference>
<dbReference type="InterPro" id="IPR018165">
    <property type="entry name" value="Ala-tRNA-synth_IIc_core"/>
</dbReference>
<evidence type="ECO:0000256" key="10">
    <source>
        <dbReference type="SAM" id="Coils"/>
    </source>
</evidence>
<dbReference type="Gene3D" id="3.30.54.20">
    <property type="match status" value="1"/>
</dbReference>
<dbReference type="Pfam" id="PF07973">
    <property type="entry name" value="tRNA_SAD"/>
    <property type="match status" value="1"/>
</dbReference>
<proteinExistence type="inferred from homology"/>
<keyword evidence="5" id="KW-0547">Nucleotide-binding</keyword>
<keyword evidence="7" id="KW-0694">RNA-binding</keyword>
<dbReference type="SUPFAM" id="SSF55186">
    <property type="entry name" value="ThrRS/AlaRS common domain"/>
    <property type="match status" value="1"/>
</dbReference>
<dbReference type="GO" id="GO:0002161">
    <property type="term" value="F:aminoacyl-tRNA deacylase activity"/>
    <property type="evidence" value="ECO:0007669"/>
    <property type="project" value="TreeGrafter"/>
</dbReference>
<dbReference type="InterPro" id="IPR045864">
    <property type="entry name" value="aa-tRNA-synth_II/BPL/LPL"/>
</dbReference>
<dbReference type="EMBL" id="MFEL01000010">
    <property type="protein sequence ID" value="OGE81187.1"/>
    <property type="molecule type" value="Genomic_DNA"/>
</dbReference>
<dbReference type="GO" id="GO:0005829">
    <property type="term" value="C:cytosol"/>
    <property type="evidence" value="ECO:0007669"/>
    <property type="project" value="TreeGrafter"/>
</dbReference>
<dbReference type="STRING" id="1817825.A2720_01460"/>
<dbReference type="PRINTS" id="PR00980">
    <property type="entry name" value="TRNASYNTHALA"/>
</dbReference>
<dbReference type="Pfam" id="PF01411">
    <property type="entry name" value="tRNA-synt_2c"/>
    <property type="match status" value="1"/>
</dbReference>
<keyword evidence="3" id="KW-0820">tRNA-binding</keyword>
<dbReference type="PANTHER" id="PTHR11777:SF9">
    <property type="entry name" value="ALANINE--TRNA LIGASE, CYTOPLASMIC"/>
    <property type="match status" value="1"/>
</dbReference>
<dbReference type="GO" id="GO:0005524">
    <property type="term" value="F:ATP binding"/>
    <property type="evidence" value="ECO:0007669"/>
    <property type="project" value="UniProtKB-KW"/>
</dbReference>
<dbReference type="GO" id="GO:0004813">
    <property type="term" value="F:alanine-tRNA ligase activity"/>
    <property type="evidence" value="ECO:0007669"/>
    <property type="project" value="UniProtKB-EC"/>
</dbReference>
<dbReference type="InterPro" id="IPR002318">
    <property type="entry name" value="Ala-tRNA-lgiase_IIc"/>
</dbReference>
<dbReference type="GO" id="GO:0006419">
    <property type="term" value="P:alanyl-tRNA aminoacylation"/>
    <property type="evidence" value="ECO:0007669"/>
    <property type="project" value="InterPro"/>
</dbReference>
<keyword evidence="10" id="KW-0175">Coiled coil</keyword>